<accession>L8X909</accession>
<gene>
    <name evidence="1" type="ORF">AG1IA_00831</name>
</gene>
<name>L8X909_THACA</name>
<proteinExistence type="predicted"/>
<evidence type="ECO:0000313" key="1">
    <source>
        <dbReference type="EMBL" id="ELU45139.1"/>
    </source>
</evidence>
<dbReference type="Proteomes" id="UP000011668">
    <property type="component" value="Unassembled WGS sequence"/>
</dbReference>
<protein>
    <submittedName>
        <fullName evidence="1">Uncharacterized protein</fullName>
    </submittedName>
</protein>
<evidence type="ECO:0000313" key="2">
    <source>
        <dbReference type="Proteomes" id="UP000011668"/>
    </source>
</evidence>
<organism evidence="1 2">
    <name type="scientific">Thanatephorus cucumeris (strain AG1-IA)</name>
    <name type="common">Rice sheath blight fungus</name>
    <name type="synonym">Rhizoctonia solani</name>
    <dbReference type="NCBI Taxonomy" id="983506"/>
    <lineage>
        <taxon>Eukaryota</taxon>
        <taxon>Fungi</taxon>
        <taxon>Dikarya</taxon>
        <taxon>Basidiomycota</taxon>
        <taxon>Agaricomycotina</taxon>
        <taxon>Agaricomycetes</taxon>
        <taxon>Cantharellales</taxon>
        <taxon>Ceratobasidiaceae</taxon>
        <taxon>Rhizoctonia</taxon>
        <taxon>Rhizoctonia solani AG-1</taxon>
    </lineage>
</organism>
<reference evidence="1 2" key="1">
    <citation type="journal article" date="2013" name="Nat. Commun.">
        <title>The evolution and pathogenic mechanisms of the rice sheath blight pathogen.</title>
        <authorList>
            <person name="Zheng A."/>
            <person name="Lin R."/>
            <person name="Xu L."/>
            <person name="Qin P."/>
            <person name="Tang C."/>
            <person name="Ai P."/>
            <person name="Zhang D."/>
            <person name="Liu Y."/>
            <person name="Sun Z."/>
            <person name="Feng H."/>
            <person name="Wang Y."/>
            <person name="Chen Y."/>
            <person name="Liang X."/>
            <person name="Fu R."/>
            <person name="Li Q."/>
            <person name="Zhang J."/>
            <person name="Yu X."/>
            <person name="Xie Z."/>
            <person name="Ding L."/>
            <person name="Guan P."/>
            <person name="Tang J."/>
            <person name="Liang Y."/>
            <person name="Wang S."/>
            <person name="Deng Q."/>
            <person name="Li S."/>
            <person name="Zhu J."/>
            <person name="Wang L."/>
            <person name="Liu H."/>
            <person name="Li P."/>
        </authorList>
    </citation>
    <scope>NUCLEOTIDE SEQUENCE [LARGE SCALE GENOMIC DNA]</scope>
    <source>
        <strain evidence="2">AG-1 IA</strain>
    </source>
</reference>
<sequence length="129" mass="13997">MLPDRMLLDRRSRSLFSTPLSILTIVRRDTPGAQILLASRCPGLPSARPRAAADPRILSLATVSIDSSLCDCKRYAFLYGGPKNPGALWSAPVLGTSSLGSDECGLLGEDLRALHEPFRASYQTLRNAR</sequence>
<comment type="caution">
    <text evidence="1">The sequence shown here is derived from an EMBL/GenBank/DDBJ whole genome shotgun (WGS) entry which is preliminary data.</text>
</comment>
<keyword evidence="2" id="KW-1185">Reference proteome</keyword>
<dbReference type="HOGENOM" id="CLU_1950252_0_0_1"/>
<dbReference type="AlphaFoldDB" id="L8X909"/>
<dbReference type="EMBL" id="AFRT01000176">
    <property type="protein sequence ID" value="ELU45139.1"/>
    <property type="molecule type" value="Genomic_DNA"/>
</dbReference>